<gene>
    <name evidence="2" type="ORF">Pfra01_001578900</name>
</gene>
<sequence length="229" mass="25307">MICKPVKAKHAASPDVSTPKEEEKFFSPRKLLEEYAQEDKERKPKNARTKLRYDSATTTDDKQEEKQEGDEDESTSASPDASASEDANDELFSPALKPPKASRSTSVSPPNGRAHLESKFASANAQAEESMEEDAVDEDTADSPDADEREDEDAGPPEQEFNPFYFMKTLPKYEDVVEGKRPISLPGKSHNAPNICLVLDLDETLVHCSVDEVKDPDMKFPVCIGKGTL</sequence>
<dbReference type="Proteomes" id="UP001165121">
    <property type="component" value="Unassembled WGS sequence"/>
</dbReference>
<evidence type="ECO:0000313" key="3">
    <source>
        <dbReference type="Proteomes" id="UP001165121"/>
    </source>
</evidence>
<reference evidence="2" key="1">
    <citation type="submission" date="2023-04" db="EMBL/GenBank/DDBJ databases">
        <title>Phytophthora fragariaefolia NBRC 109709.</title>
        <authorList>
            <person name="Ichikawa N."/>
            <person name="Sato H."/>
            <person name="Tonouchi N."/>
        </authorList>
    </citation>
    <scope>NUCLEOTIDE SEQUENCE</scope>
    <source>
        <strain evidence="2">NBRC 109709</strain>
    </source>
</reference>
<proteinExistence type="predicted"/>
<dbReference type="OrthoDB" id="277011at2759"/>
<evidence type="ECO:0000256" key="1">
    <source>
        <dbReference type="SAM" id="MobiDB-lite"/>
    </source>
</evidence>
<evidence type="ECO:0000313" key="2">
    <source>
        <dbReference type="EMBL" id="GMF44811.1"/>
    </source>
</evidence>
<feature type="region of interest" description="Disordered" evidence="1">
    <location>
        <begin position="1"/>
        <end position="163"/>
    </location>
</feature>
<feature type="compositionally biased region" description="Acidic residues" evidence="1">
    <location>
        <begin position="129"/>
        <end position="155"/>
    </location>
</feature>
<name>A0A9W6XSE9_9STRA</name>
<feature type="compositionally biased region" description="Basic and acidic residues" evidence="1">
    <location>
        <begin position="18"/>
        <end position="44"/>
    </location>
</feature>
<dbReference type="Gene3D" id="3.40.50.1000">
    <property type="entry name" value="HAD superfamily/HAD-like"/>
    <property type="match status" value="1"/>
</dbReference>
<organism evidence="2 3">
    <name type="scientific">Phytophthora fragariaefolia</name>
    <dbReference type="NCBI Taxonomy" id="1490495"/>
    <lineage>
        <taxon>Eukaryota</taxon>
        <taxon>Sar</taxon>
        <taxon>Stramenopiles</taxon>
        <taxon>Oomycota</taxon>
        <taxon>Peronosporomycetes</taxon>
        <taxon>Peronosporales</taxon>
        <taxon>Peronosporaceae</taxon>
        <taxon>Phytophthora</taxon>
    </lineage>
</organism>
<dbReference type="AlphaFoldDB" id="A0A9W6XSE9"/>
<comment type="caution">
    <text evidence="2">The sequence shown here is derived from an EMBL/GenBank/DDBJ whole genome shotgun (WGS) entry which is preliminary data.</text>
</comment>
<dbReference type="InterPro" id="IPR023214">
    <property type="entry name" value="HAD_sf"/>
</dbReference>
<protein>
    <submittedName>
        <fullName evidence="2">Unnamed protein product</fullName>
    </submittedName>
</protein>
<dbReference type="EMBL" id="BSXT01001732">
    <property type="protein sequence ID" value="GMF44811.1"/>
    <property type="molecule type" value="Genomic_DNA"/>
</dbReference>
<feature type="compositionally biased region" description="Low complexity" evidence="1">
    <location>
        <begin position="75"/>
        <end position="85"/>
    </location>
</feature>
<keyword evidence="3" id="KW-1185">Reference proteome</keyword>
<feature type="compositionally biased region" description="Basic residues" evidence="1">
    <location>
        <begin position="1"/>
        <end position="10"/>
    </location>
</feature>
<accession>A0A9W6XSE9</accession>